<evidence type="ECO:0000256" key="8">
    <source>
        <dbReference type="ARBA" id="ARBA00022840"/>
    </source>
</evidence>
<sequence length="703" mass="76995">MLVQGIVRAIKDYQGPLKEHEVTIFVRRGGPNYQEGLRVMGEVGKTTGIPIHVFGTETHMTAIVGMALGHRPIPNQPPAAAHTANFLLNSSSSTSTPTSRRKGPSENKAKVEGSPAKVKAGAPVTKASTLFTKHTKALVWGMQTRAVQGMLDFDYICSRDEPSVSALIYPFTGDHKQKFYWGHKEILIPVYKNMSDAMKKHPDVDVLITFASLRSAFESTMETMQYPQIRTIAIIAEGIPEAHTRKIIKAADEKGVTLIGPATVGGIKPGCFKIGNTGGMLDNILASKLYRPGSVAYVSRSGGMSNELNNIISRTTDGVFEGVAIGGDRYPGSVFTDHVLRYQDTPGVKMIVVLGEIGGTEEYKICKAIKQGRITKPVVCWCIGTCATMFSSEVQFGHAGACANQASETAVAKNKALKEAGAHVPRSFDELGEIIKSVYDDLVSKGVIQPAEEVPPPTVPMDYSWARELGLIRKPASFMTSICDERGQELLYAGMPITEVFKTEIGLGGTLGLLWFQRRLPKYACQFIEMCLMGDRFGGALDAAAKQFSHAFDSGMLPMEFVNKMKKDGKLIMGIGHRVKSINNPDMRVQILKDFVKQSFPASQLLDYALEVEKITTSKKPNLILNVDGLIGVAFVDLLRTCGVFTRDEADEFVEIGALNGIFVLGRSMGFIGHYLDQKRLKQGLYRHPWDDISYVLPEHMSM</sequence>
<dbReference type="Gene3D" id="1.10.230.10">
    <property type="entry name" value="Cytochrome P450-Terp, domain 2"/>
    <property type="match status" value="1"/>
</dbReference>
<comment type="subcellular location">
    <subcellularLocation>
        <location evidence="1">Cytoplasm</location>
    </subcellularLocation>
</comment>
<feature type="domain" description="CoA-binding" evidence="13">
    <location>
        <begin position="130"/>
        <end position="239"/>
    </location>
</feature>
<feature type="region of interest" description="Disordered" evidence="12">
    <location>
        <begin position="89"/>
        <end position="120"/>
    </location>
</feature>
<evidence type="ECO:0000256" key="4">
    <source>
        <dbReference type="ARBA" id="ARBA00022490"/>
    </source>
</evidence>
<dbReference type="InterPro" id="IPR016102">
    <property type="entry name" value="Succinyl-CoA_synth-like"/>
</dbReference>
<dbReference type="PANTHER" id="PTHR23118">
    <property type="entry name" value="ATP-CITRATE SYNTHASE"/>
    <property type="match status" value="1"/>
</dbReference>
<dbReference type="InterPro" id="IPR003781">
    <property type="entry name" value="CoA-bd"/>
</dbReference>
<reference evidence="14 15" key="1">
    <citation type="submission" date="2021-07" db="EMBL/GenBank/DDBJ databases">
        <authorList>
            <person name="Palmer J.M."/>
        </authorList>
    </citation>
    <scope>NUCLEOTIDE SEQUENCE [LARGE SCALE GENOMIC DNA]</scope>
    <source>
        <strain evidence="14 15">AT_MEX2019</strain>
        <tissue evidence="14">Muscle</tissue>
    </source>
</reference>
<dbReference type="PROSITE" id="PS00399">
    <property type="entry name" value="SUCCINYL_COA_LIG_2"/>
    <property type="match status" value="1"/>
</dbReference>
<keyword evidence="6" id="KW-0597">Phosphoprotein</keyword>
<dbReference type="InterPro" id="IPR017440">
    <property type="entry name" value="Cit_synth/succinyl-CoA_lig_AS"/>
</dbReference>
<keyword evidence="8" id="KW-0067">ATP-binding</keyword>
<dbReference type="Gene3D" id="3.40.50.720">
    <property type="entry name" value="NAD(P)-binding Rossmann-like Domain"/>
    <property type="match status" value="1"/>
</dbReference>
<evidence type="ECO:0000256" key="1">
    <source>
        <dbReference type="ARBA" id="ARBA00004496"/>
    </source>
</evidence>
<evidence type="ECO:0000259" key="13">
    <source>
        <dbReference type="SMART" id="SM00881"/>
    </source>
</evidence>
<dbReference type="EMBL" id="JAHUTI010081142">
    <property type="protein sequence ID" value="MED6258716.1"/>
    <property type="molecule type" value="Genomic_DNA"/>
</dbReference>
<dbReference type="PANTHER" id="PTHR23118:SF42">
    <property type="entry name" value="ATP-CITRATE SYNTHASE"/>
    <property type="match status" value="1"/>
</dbReference>
<keyword evidence="10" id="KW-0443">Lipid metabolism</keyword>
<dbReference type="CDD" id="cd06100">
    <property type="entry name" value="CCL_ACL-C"/>
    <property type="match status" value="1"/>
</dbReference>
<dbReference type="Proteomes" id="UP001345963">
    <property type="component" value="Unassembled WGS sequence"/>
</dbReference>
<keyword evidence="15" id="KW-1185">Reference proteome</keyword>
<dbReference type="SUPFAM" id="SSF51735">
    <property type="entry name" value="NAD(P)-binding Rossmann-fold domains"/>
    <property type="match status" value="1"/>
</dbReference>
<dbReference type="SUPFAM" id="SSF48256">
    <property type="entry name" value="Citrate synthase"/>
    <property type="match status" value="1"/>
</dbReference>
<dbReference type="InterPro" id="IPR005811">
    <property type="entry name" value="SUCC_ACL_C"/>
</dbReference>
<dbReference type="SMART" id="SM00881">
    <property type="entry name" value="CoA_binding"/>
    <property type="match status" value="1"/>
</dbReference>
<comment type="caution">
    <text evidence="14">The sequence shown here is derived from an EMBL/GenBank/DDBJ whole genome shotgun (WGS) entry which is preliminary data.</text>
</comment>
<evidence type="ECO:0000313" key="14">
    <source>
        <dbReference type="EMBL" id="MED6258716.1"/>
    </source>
</evidence>
<proteinExistence type="predicted"/>
<dbReference type="EC" id="2.3.3.8" evidence="2"/>
<dbReference type="InterPro" id="IPR016143">
    <property type="entry name" value="Citrate_synth-like_sm_a-sub"/>
</dbReference>
<dbReference type="Pfam" id="PF00285">
    <property type="entry name" value="Citrate_synt"/>
    <property type="match status" value="1"/>
</dbReference>
<keyword evidence="9" id="KW-0460">Magnesium</keyword>
<evidence type="ECO:0000256" key="7">
    <source>
        <dbReference type="ARBA" id="ARBA00022741"/>
    </source>
</evidence>
<keyword evidence="4" id="KW-0963">Cytoplasm</keyword>
<gene>
    <name evidence="14" type="ORF">ATANTOWER_011339</name>
</gene>
<evidence type="ECO:0000313" key="15">
    <source>
        <dbReference type="Proteomes" id="UP001345963"/>
    </source>
</evidence>
<evidence type="ECO:0000256" key="5">
    <source>
        <dbReference type="ARBA" id="ARBA00022516"/>
    </source>
</evidence>
<dbReference type="Pfam" id="PF00549">
    <property type="entry name" value="Ligase_CoA"/>
    <property type="match status" value="1"/>
</dbReference>
<dbReference type="Gene3D" id="3.40.50.261">
    <property type="entry name" value="Succinyl-CoA synthetase domains"/>
    <property type="match status" value="2"/>
</dbReference>
<dbReference type="Pfam" id="PF02629">
    <property type="entry name" value="CoA_binding"/>
    <property type="match status" value="1"/>
</dbReference>
<dbReference type="PROSITE" id="PS01216">
    <property type="entry name" value="SUCCINYL_COA_LIG_1"/>
    <property type="match status" value="1"/>
</dbReference>
<keyword evidence="5" id="KW-0444">Lipid biosynthesis</keyword>
<evidence type="ECO:0000256" key="11">
    <source>
        <dbReference type="ARBA" id="ARBA00048669"/>
    </source>
</evidence>
<keyword evidence="7" id="KW-0547">Nucleotide-binding</keyword>
<protein>
    <recommendedName>
        <fullName evidence="3">ATP-citrate synthase</fullName>
        <ecNumber evidence="2">2.3.3.8</ecNumber>
    </recommendedName>
</protein>
<evidence type="ECO:0000256" key="10">
    <source>
        <dbReference type="ARBA" id="ARBA00023098"/>
    </source>
</evidence>
<dbReference type="Pfam" id="PF16114">
    <property type="entry name" value="Citrate_bind"/>
    <property type="match status" value="1"/>
</dbReference>
<organism evidence="14 15">
    <name type="scientific">Ataeniobius toweri</name>
    <dbReference type="NCBI Taxonomy" id="208326"/>
    <lineage>
        <taxon>Eukaryota</taxon>
        <taxon>Metazoa</taxon>
        <taxon>Chordata</taxon>
        <taxon>Craniata</taxon>
        <taxon>Vertebrata</taxon>
        <taxon>Euteleostomi</taxon>
        <taxon>Actinopterygii</taxon>
        <taxon>Neopterygii</taxon>
        <taxon>Teleostei</taxon>
        <taxon>Neoteleostei</taxon>
        <taxon>Acanthomorphata</taxon>
        <taxon>Ovalentaria</taxon>
        <taxon>Atherinomorphae</taxon>
        <taxon>Cyprinodontiformes</taxon>
        <taxon>Goodeidae</taxon>
        <taxon>Ataeniobius</taxon>
    </lineage>
</organism>
<dbReference type="InterPro" id="IPR032263">
    <property type="entry name" value="Citrate-bd"/>
</dbReference>
<evidence type="ECO:0000256" key="12">
    <source>
        <dbReference type="SAM" id="MobiDB-lite"/>
    </source>
</evidence>
<evidence type="ECO:0000256" key="2">
    <source>
        <dbReference type="ARBA" id="ARBA00012639"/>
    </source>
</evidence>
<dbReference type="InterPro" id="IPR002020">
    <property type="entry name" value="Citrate_synthase"/>
</dbReference>
<evidence type="ECO:0000256" key="9">
    <source>
        <dbReference type="ARBA" id="ARBA00022842"/>
    </source>
</evidence>
<name>A0ABU7C7L8_9TELE</name>
<evidence type="ECO:0000256" key="6">
    <source>
        <dbReference type="ARBA" id="ARBA00022553"/>
    </source>
</evidence>
<dbReference type="InterPro" id="IPR033847">
    <property type="entry name" value="Citrt_syn/SCS-alpha_CS"/>
</dbReference>
<dbReference type="InterPro" id="IPR036291">
    <property type="entry name" value="NAD(P)-bd_dom_sf"/>
</dbReference>
<comment type="catalytic activity">
    <reaction evidence="11">
        <text>oxaloacetate + acetyl-CoA + ADP + phosphate = citrate + ATP + CoA</text>
        <dbReference type="Rhea" id="RHEA:21160"/>
        <dbReference type="ChEBI" id="CHEBI:16452"/>
        <dbReference type="ChEBI" id="CHEBI:16947"/>
        <dbReference type="ChEBI" id="CHEBI:30616"/>
        <dbReference type="ChEBI" id="CHEBI:43474"/>
        <dbReference type="ChEBI" id="CHEBI:57287"/>
        <dbReference type="ChEBI" id="CHEBI:57288"/>
        <dbReference type="ChEBI" id="CHEBI:456216"/>
        <dbReference type="EC" id="2.3.3.8"/>
    </reaction>
    <physiologicalReaction direction="right-to-left" evidence="11">
        <dbReference type="Rhea" id="RHEA:21162"/>
    </physiologicalReaction>
</comment>
<accession>A0ABU7C7L8</accession>
<dbReference type="InterPro" id="IPR036969">
    <property type="entry name" value="Citrate_synthase_sf"/>
</dbReference>
<evidence type="ECO:0000256" key="3">
    <source>
        <dbReference type="ARBA" id="ARBA00015259"/>
    </source>
</evidence>